<keyword evidence="7" id="KW-0378">Hydrolase</keyword>
<dbReference type="RefSeq" id="WP_028078600.1">
    <property type="nucleotide sequence ID" value="NZ_AP028934.1"/>
</dbReference>
<protein>
    <recommendedName>
        <fullName evidence="5">5'-deoxynucleotidase</fullName>
        <ecNumber evidence="5">3.1.3.89</ecNumber>
    </recommendedName>
</protein>
<evidence type="ECO:0000313" key="10">
    <source>
        <dbReference type="Proteomes" id="UP000284731"/>
    </source>
</evidence>
<reference evidence="9 10" key="1">
    <citation type="submission" date="2018-08" db="EMBL/GenBank/DDBJ databases">
        <title>A genome reference for cultivated species of the human gut microbiota.</title>
        <authorList>
            <person name="Zou Y."/>
            <person name="Xue W."/>
            <person name="Luo G."/>
        </authorList>
    </citation>
    <scope>NUCLEOTIDE SEQUENCE [LARGE SCALE GENOMIC DNA]</scope>
    <source>
        <strain evidence="9 10">AF18-46</strain>
    </source>
</reference>
<comment type="cofactor">
    <cofactor evidence="3">
        <name>Co(2+)</name>
        <dbReference type="ChEBI" id="CHEBI:48828"/>
    </cofactor>
</comment>
<dbReference type="EMBL" id="QRWX01000001">
    <property type="protein sequence ID" value="RGT57476.1"/>
    <property type="molecule type" value="Genomic_DNA"/>
</dbReference>
<dbReference type="SUPFAM" id="SSF109604">
    <property type="entry name" value="HD-domain/PDEase-like"/>
    <property type="match status" value="1"/>
</dbReference>
<name>A0A412PH24_9FIRM</name>
<keyword evidence="6" id="KW-0479">Metal-binding</keyword>
<dbReference type="EC" id="3.1.3.89" evidence="5"/>
<evidence type="ECO:0000256" key="1">
    <source>
        <dbReference type="ARBA" id="ARBA00001638"/>
    </source>
</evidence>
<evidence type="ECO:0000256" key="5">
    <source>
        <dbReference type="ARBA" id="ARBA00012964"/>
    </source>
</evidence>
<dbReference type="Gene3D" id="1.10.3210.10">
    <property type="entry name" value="Hypothetical protein af1432"/>
    <property type="match status" value="1"/>
</dbReference>
<dbReference type="SMART" id="SM00471">
    <property type="entry name" value="HDc"/>
    <property type="match status" value="1"/>
</dbReference>
<dbReference type="GeneID" id="89618858"/>
<dbReference type="InterPro" id="IPR003607">
    <property type="entry name" value="HD/PDEase_dom"/>
</dbReference>
<dbReference type="InterPro" id="IPR006674">
    <property type="entry name" value="HD_domain"/>
</dbReference>
<organism evidence="9 10">
    <name type="scientific">Solobacterium moorei</name>
    <dbReference type="NCBI Taxonomy" id="102148"/>
    <lineage>
        <taxon>Bacteria</taxon>
        <taxon>Bacillati</taxon>
        <taxon>Bacillota</taxon>
        <taxon>Erysipelotrichia</taxon>
        <taxon>Erysipelotrichales</taxon>
        <taxon>Erysipelotrichaceae</taxon>
        <taxon>Solobacterium</taxon>
    </lineage>
</organism>
<dbReference type="GO" id="GO:0002953">
    <property type="term" value="F:5'-deoxynucleotidase activity"/>
    <property type="evidence" value="ECO:0007669"/>
    <property type="project" value="UniProtKB-EC"/>
</dbReference>
<comment type="caution">
    <text evidence="9">The sequence shown here is derived from an EMBL/GenBank/DDBJ whole genome shotgun (WGS) entry which is preliminary data.</text>
</comment>
<evidence type="ECO:0000313" key="9">
    <source>
        <dbReference type="EMBL" id="RGT57476.1"/>
    </source>
</evidence>
<evidence type="ECO:0000256" key="7">
    <source>
        <dbReference type="ARBA" id="ARBA00022801"/>
    </source>
</evidence>
<comment type="subunit">
    <text evidence="4">Homodimer.</text>
</comment>
<evidence type="ECO:0000259" key="8">
    <source>
        <dbReference type="SMART" id="SM00471"/>
    </source>
</evidence>
<dbReference type="AlphaFoldDB" id="A0A412PH24"/>
<gene>
    <name evidence="9" type="ORF">DWX20_00030</name>
</gene>
<dbReference type="PANTHER" id="PTHR11845:SF13">
    <property type="entry name" value="5'-DEOXYNUCLEOTIDASE HDDC2"/>
    <property type="match status" value="1"/>
</dbReference>
<evidence type="ECO:0000256" key="3">
    <source>
        <dbReference type="ARBA" id="ARBA00001941"/>
    </source>
</evidence>
<evidence type="ECO:0000256" key="2">
    <source>
        <dbReference type="ARBA" id="ARBA00001936"/>
    </source>
</evidence>
<dbReference type="GO" id="GO:0046872">
    <property type="term" value="F:metal ion binding"/>
    <property type="evidence" value="ECO:0007669"/>
    <property type="project" value="UniProtKB-KW"/>
</dbReference>
<dbReference type="Proteomes" id="UP000284731">
    <property type="component" value="Unassembled WGS sequence"/>
</dbReference>
<dbReference type="InterPro" id="IPR039356">
    <property type="entry name" value="YfbR/HDDC2"/>
</dbReference>
<feature type="domain" description="HD/PDEase" evidence="8">
    <location>
        <begin position="29"/>
        <end position="144"/>
    </location>
</feature>
<comment type="cofactor">
    <cofactor evidence="2">
        <name>Mn(2+)</name>
        <dbReference type="ChEBI" id="CHEBI:29035"/>
    </cofactor>
</comment>
<accession>A0A412PH24</accession>
<proteinExistence type="predicted"/>
<dbReference type="GO" id="GO:0005737">
    <property type="term" value="C:cytoplasm"/>
    <property type="evidence" value="ECO:0007669"/>
    <property type="project" value="TreeGrafter"/>
</dbReference>
<dbReference type="Pfam" id="PF13023">
    <property type="entry name" value="HD_3"/>
    <property type="match status" value="1"/>
</dbReference>
<comment type="catalytic activity">
    <reaction evidence="1">
        <text>a 2'-deoxyribonucleoside 5'-phosphate + H2O = a 2'-deoxyribonucleoside + phosphate</text>
        <dbReference type="Rhea" id="RHEA:36167"/>
        <dbReference type="ChEBI" id="CHEBI:15377"/>
        <dbReference type="ChEBI" id="CHEBI:18274"/>
        <dbReference type="ChEBI" id="CHEBI:43474"/>
        <dbReference type="ChEBI" id="CHEBI:65317"/>
        <dbReference type="EC" id="3.1.3.89"/>
    </reaction>
</comment>
<dbReference type="PANTHER" id="PTHR11845">
    <property type="entry name" value="5'-DEOXYNUCLEOTIDASE HDDC2"/>
    <property type="match status" value="1"/>
</dbReference>
<evidence type="ECO:0000256" key="4">
    <source>
        <dbReference type="ARBA" id="ARBA00011738"/>
    </source>
</evidence>
<evidence type="ECO:0000256" key="6">
    <source>
        <dbReference type="ARBA" id="ARBA00022723"/>
    </source>
</evidence>
<sequence length="190" mass="22157">MNPREYLEILHVAERLKDTPRHCTTSKRRIESVAEHSWRISLMAFLLKSEFPTADIDKVISMCLIHDLGECFTGDIPTFIKTDQNRNIEDSLLSQWVNTLPESISARMTELYNEMNQQETLESKIYKALDKLEAVIQHNESPIDTWSENEYELNQTYAFDVVQFSSWLTSLRKEILADTLHKIDSETKES</sequence>